<dbReference type="EMBL" id="JAIQZE010000001">
    <property type="protein sequence ID" value="MBZ9777613.1"/>
    <property type="molecule type" value="Genomic_DNA"/>
</dbReference>
<dbReference type="RefSeq" id="WP_224459977.1">
    <property type="nucleotide sequence ID" value="NZ_JAIQZE010000001.1"/>
</dbReference>
<sequence length="233" mass="26930">MRSPKDLEKLAVEKYLNASNQSFEIEEFESPDFILKGKGNKIGCEVTKFYPDYASKGSSLKQRESFLNELHQKIRVKLVELLPYGYDFTINYNSIVSKRTSIDSEVNTVSLNLSEHIESEQIDEPSVNIRRIFIKKIGDFNTKISSFITSDYTPPKVEWFIPIIKVKTEKIKIWNETFDQKWLVISTGLSSSGDVPIRHIKDTEKLKSAYWDKIIIIDINFGDYVEIISNSNK</sequence>
<evidence type="ECO:0000313" key="2">
    <source>
        <dbReference type="Proteomes" id="UP001199314"/>
    </source>
</evidence>
<evidence type="ECO:0000313" key="1">
    <source>
        <dbReference type="EMBL" id="MBZ9777613.1"/>
    </source>
</evidence>
<proteinExistence type="predicted"/>
<name>A0ABS7XF84_9FLAO</name>
<dbReference type="Proteomes" id="UP001199314">
    <property type="component" value="Unassembled WGS sequence"/>
</dbReference>
<organism evidence="1 2">
    <name type="scientific">Psychroflexus longus</name>
    <dbReference type="NCBI Taxonomy" id="2873596"/>
    <lineage>
        <taxon>Bacteria</taxon>
        <taxon>Pseudomonadati</taxon>
        <taxon>Bacteroidota</taxon>
        <taxon>Flavobacteriia</taxon>
        <taxon>Flavobacteriales</taxon>
        <taxon>Flavobacteriaceae</taxon>
        <taxon>Psychroflexus</taxon>
    </lineage>
</organism>
<protein>
    <submittedName>
        <fullName evidence="1">Uncharacterized protein</fullName>
    </submittedName>
</protein>
<reference evidence="2" key="1">
    <citation type="submission" date="2023-07" db="EMBL/GenBank/DDBJ databases">
        <title>Novel species isolated from saline lakes on Tibetan Plateau.</title>
        <authorList>
            <person name="Lu H."/>
        </authorList>
    </citation>
    <scope>NUCLEOTIDE SEQUENCE [LARGE SCALE GENOMIC DNA]</scope>
    <source>
        <strain evidence="2">CAK8W</strain>
    </source>
</reference>
<accession>A0ABS7XF84</accession>
<comment type="caution">
    <text evidence="1">The sequence shown here is derived from an EMBL/GenBank/DDBJ whole genome shotgun (WGS) entry which is preliminary data.</text>
</comment>
<keyword evidence="2" id="KW-1185">Reference proteome</keyword>
<gene>
    <name evidence="1" type="ORF">LB452_01640</name>
</gene>